<reference evidence="3" key="1">
    <citation type="submission" date="2018-06" db="EMBL/GenBank/DDBJ databases">
        <authorList>
            <person name="Zhirakovskaya E."/>
        </authorList>
    </citation>
    <scope>NUCLEOTIDE SEQUENCE</scope>
</reference>
<gene>
    <name evidence="3" type="ORF">MNBD_GAMMA14-2561</name>
</gene>
<dbReference type="InterPro" id="IPR025511">
    <property type="entry name" value="DUF4398"/>
</dbReference>
<feature type="compositionally biased region" description="Basic and acidic residues" evidence="1">
    <location>
        <begin position="83"/>
        <end position="99"/>
    </location>
</feature>
<protein>
    <recommendedName>
        <fullName evidence="2">DUF4398 domain-containing protein</fullName>
    </recommendedName>
</protein>
<evidence type="ECO:0000259" key="2">
    <source>
        <dbReference type="Pfam" id="PF14346"/>
    </source>
</evidence>
<accession>A0A3B0ZF96</accession>
<proteinExistence type="predicted"/>
<dbReference type="Gene3D" id="1.20.1270.390">
    <property type="match status" value="1"/>
</dbReference>
<sequence length="111" mass="12242">MFVHQLETTGSRTSGTRLFALVLVAVWLFFAAGCKSAPVQEMSEARQAIEAARAVGAEQYADIALKRALSSLKTAEQMLNDRRFRDARRSARQARDEAIQARQAAQDASVE</sequence>
<evidence type="ECO:0000256" key="1">
    <source>
        <dbReference type="SAM" id="MobiDB-lite"/>
    </source>
</evidence>
<organism evidence="3">
    <name type="scientific">hydrothermal vent metagenome</name>
    <dbReference type="NCBI Taxonomy" id="652676"/>
    <lineage>
        <taxon>unclassified sequences</taxon>
        <taxon>metagenomes</taxon>
        <taxon>ecological metagenomes</taxon>
    </lineage>
</organism>
<dbReference type="AlphaFoldDB" id="A0A3B0ZF96"/>
<dbReference type="EMBL" id="UOFM01000305">
    <property type="protein sequence ID" value="VAW79386.1"/>
    <property type="molecule type" value="Genomic_DNA"/>
</dbReference>
<feature type="domain" description="DUF4398" evidence="2">
    <location>
        <begin position="40"/>
        <end position="109"/>
    </location>
</feature>
<name>A0A3B0ZF96_9ZZZZ</name>
<dbReference type="Pfam" id="PF14346">
    <property type="entry name" value="DUF4398"/>
    <property type="match status" value="1"/>
</dbReference>
<feature type="region of interest" description="Disordered" evidence="1">
    <location>
        <begin position="83"/>
        <end position="111"/>
    </location>
</feature>
<evidence type="ECO:0000313" key="3">
    <source>
        <dbReference type="EMBL" id="VAW79386.1"/>
    </source>
</evidence>